<evidence type="ECO:0000313" key="3">
    <source>
        <dbReference type="Proteomes" id="UP000829196"/>
    </source>
</evidence>
<organism evidence="2 3">
    <name type="scientific">Dendrobium nobile</name>
    <name type="common">Orchid</name>
    <dbReference type="NCBI Taxonomy" id="94219"/>
    <lineage>
        <taxon>Eukaryota</taxon>
        <taxon>Viridiplantae</taxon>
        <taxon>Streptophyta</taxon>
        <taxon>Embryophyta</taxon>
        <taxon>Tracheophyta</taxon>
        <taxon>Spermatophyta</taxon>
        <taxon>Magnoliopsida</taxon>
        <taxon>Liliopsida</taxon>
        <taxon>Asparagales</taxon>
        <taxon>Orchidaceae</taxon>
        <taxon>Epidendroideae</taxon>
        <taxon>Malaxideae</taxon>
        <taxon>Dendrobiinae</taxon>
        <taxon>Dendrobium</taxon>
    </lineage>
</organism>
<dbReference type="AlphaFoldDB" id="A0A8T3BAR4"/>
<gene>
    <name evidence="2" type="ORF">KFK09_014095</name>
</gene>
<feature type="transmembrane region" description="Helical" evidence="1">
    <location>
        <begin position="68"/>
        <end position="96"/>
    </location>
</feature>
<reference evidence="2" key="1">
    <citation type="journal article" date="2022" name="Front. Genet.">
        <title>Chromosome-Scale Assembly of the Dendrobium nobile Genome Provides Insights Into the Molecular Mechanism of the Biosynthesis of the Medicinal Active Ingredient of Dendrobium.</title>
        <authorList>
            <person name="Xu Q."/>
            <person name="Niu S.-C."/>
            <person name="Li K.-L."/>
            <person name="Zheng P.-J."/>
            <person name="Zhang X.-J."/>
            <person name="Jia Y."/>
            <person name="Liu Y."/>
            <person name="Niu Y.-X."/>
            <person name="Yu L.-H."/>
            <person name="Chen D.-F."/>
            <person name="Zhang G.-Q."/>
        </authorList>
    </citation>
    <scope>NUCLEOTIDE SEQUENCE</scope>
    <source>
        <tissue evidence="2">Leaf</tissue>
    </source>
</reference>
<protein>
    <submittedName>
        <fullName evidence="2">Uncharacterized protein</fullName>
    </submittedName>
</protein>
<proteinExistence type="predicted"/>
<comment type="caution">
    <text evidence="2">The sequence shown here is derived from an EMBL/GenBank/DDBJ whole genome shotgun (WGS) entry which is preliminary data.</text>
</comment>
<sequence length="113" mass="12960">MNREACCFGGFGGLRLCESCVRKAETNAFVCLLILNTLENDDRRSAKNLREATRVQRPQRDFMRDLQIFAIFVSLYRGSCLICFFVNGLCFCWFGSLETRIGVWLLIAKAVDF</sequence>
<evidence type="ECO:0000313" key="2">
    <source>
        <dbReference type="EMBL" id="KAI0507965.1"/>
    </source>
</evidence>
<accession>A0A8T3BAR4</accession>
<evidence type="ECO:0000256" key="1">
    <source>
        <dbReference type="SAM" id="Phobius"/>
    </source>
</evidence>
<dbReference type="Proteomes" id="UP000829196">
    <property type="component" value="Unassembled WGS sequence"/>
</dbReference>
<keyword evidence="1" id="KW-0472">Membrane</keyword>
<keyword evidence="1" id="KW-1133">Transmembrane helix</keyword>
<keyword evidence="1" id="KW-0812">Transmembrane</keyword>
<keyword evidence="3" id="KW-1185">Reference proteome</keyword>
<dbReference type="SMR" id="A0A8T3BAR4"/>
<name>A0A8T3BAR4_DENNO</name>
<dbReference type="EMBL" id="JAGYWB010000010">
    <property type="protein sequence ID" value="KAI0507965.1"/>
    <property type="molecule type" value="Genomic_DNA"/>
</dbReference>